<organism evidence="2 3">
    <name type="scientific">Xylaria bambusicola</name>
    <dbReference type="NCBI Taxonomy" id="326684"/>
    <lineage>
        <taxon>Eukaryota</taxon>
        <taxon>Fungi</taxon>
        <taxon>Dikarya</taxon>
        <taxon>Ascomycota</taxon>
        <taxon>Pezizomycotina</taxon>
        <taxon>Sordariomycetes</taxon>
        <taxon>Xylariomycetidae</taxon>
        <taxon>Xylariales</taxon>
        <taxon>Xylariaceae</taxon>
        <taxon>Xylaria</taxon>
    </lineage>
</organism>
<evidence type="ECO:0000313" key="2">
    <source>
        <dbReference type="EMBL" id="KAK5632863.1"/>
    </source>
</evidence>
<dbReference type="AlphaFoldDB" id="A0AAN7UNA5"/>
<comment type="caution">
    <text evidence="2">The sequence shown here is derived from an EMBL/GenBank/DDBJ whole genome shotgun (WGS) entry which is preliminary data.</text>
</comment>
<feature type="region of interest" description="Disordered" evidence="1">
    <location>
        <begin position="1"/>
        <end position="20"/>
    </location>
</feature>
<feature type="compositionally biased region" description="Gly residues" evidence="1">
    <location>
        <begin position="1"/>
        <end position="12"/>
    </location>
</feature>
<name>A0AAN7UNA5_9PEZI</name>
<dbReference type="Proteomes" id="UP001305414">
    <property type="component" value="Unassembled WGS sequence"/>
</dbReference>
<keyword evidence="3" id="KW-1185">Reference proteome</keyword>
<dbReference type="EMBL" id="JAWHQM010000027">
    <property type="protein sequence ID" value="KAK5632863.1"/>
    <property type="molecule type" value="Genomic_DNA"/>
</dbReference>
<accession>A0AAN7UNA5</accession>
<evidence type="ECO:0000313" key="3">
    <source>
        <dbReference type="Proteomes" id="UP001305414"/>
    </source>
</evidence>
<evidence type="ECO:0000256" key="1">
    <source>
        <dbReference type="SAM" id="MobiDB-lite"/>
    </source>
</evidence>
<gene>
    <name evidence="2" type="ORF">RRF57_008577</name>
</gene>
<reference evidence="2 3" key="1">
    <citation type="submission" date="2023-10" db="EMBL/GenBank/DDBJ databases">
        <title>Draft genome sequence of Xylaria bambusicola isolate GMP-LS, the root and basal stem rot pathogen of sugarcane in Indonesia.</title>
        <authorList>
            <person name="Selvaraj P."/>
            <person name="Muralishankar V."/>
            <person name="Muruganantham S."/>
            <person name="Sp S."/>
            <person name="Haryani S."/>
            <person name="Lau K.J.X."/>
            <person name="Naqvi N.I."/>
        </authorList>
    </citation>
    <scope>NUCLEOTIDE SEQUENCE [LARGE SCALE GENOMIC DNA]</scope>
    <source>
        <strain evidence="2">GMP-LS</strain>
    </source>
</reference>
<protein>
    <submittedName>
        <fullName evidence="2">Uncharacterized protein</fullName>
    </submittedName>
</protein>
<proteinExistence type="predicted"/>
<sequence length="72" mass="7215">MAEGGAAEGQDGGADLRVRDDLDAEDVGKARAAVVAKGAEDEVLALLVEYQDAGQHGADVGTDVGCWLGTAS</sequence>